<sequence length="276" mass="30699">MDQVTSATTSKHEVDISTSVPPCHLYGDGDVYGIGVRTGIYIQCFAALSAKISRRYDDLKSLRLGFNAIGASVVIAMYTNIDEGSFIYLETYILFNLIFGLPAESEKEKRALVSGKDLETETTEGGKNDQPKGFREYYQRVYDSIPASSRDYINIGWFLLLELFALGTQLWVYFFGINRGHNPACKAKIFLFANINIYSNSWVILSKIGSVLSVILTAVLLLAGIILLVLGAIFSEYSVDERREADSTEKTAAPSTKEKDKKNQSPAEETPQQRLD</sequence>
<feature type="compositionally biased region" description="Basic and acidic residues" evidence="1">
    <location>
        <begin position="240"/>
        <end position="249"/>
    </location>
</feature>
<keyword evidence="2" id="KW-0812">Transmembrane</keyword>
<evidence type="ECO:0000313" key="4">
    <source>
        <dbReference type="Proteomes" id="UP000799291"/>
    </source>
</evidence>
<feature type="compositionally biased region" description="Polar residues" evidence="1">
    <location>
        <begin position="264"/>
        <end position="276"/>
    </location>
</feature>
<dbReference type="AlphaFoldDB" id="A0A6G1IT09"/>
<feature type="transmembrane region" description="Helical" evidence="2">
    <location>
        <begin position="62"/>
        <end position="81"/>
    </location>
</feature>
<gene>
    <name evidence="3" type="ORF">K458DRAFT_392174</name>
</gene>
<evidence type="ECO:0000256" key="1">
    <source>
        <dbReference type="SAM" id="MobiDB-lite"/>
    </source>
</evidence>
<keyword evidence="2" id="KW-0472">Membrane</keyword>
<evidence type="ECO:0000256" key="2">
    <source>
        <dbReference type="SAM" id="Phobius"/>
    </source>
</evidence>
<dbReference type="EMBL" id="MU005592">
    <property type="protein sequence ID" value="KAF2681384.1"/>
    <property type="molecule type" value="Genomic_DNA"/>
</dbReference>
<feature type="transmembrane region" description="Helical" evidence="2">
    <location>
        <begin position="187"/>
        <end position="205"/>
    </location>
</feature>
<name>A0A6G1IT09_9PLEO</name>
<keyword evidence="2" id="KW-1133">Transmembrane helix</keyword>
<organism evidence="3 4">
    <name type="scientific">Lentithecium fluviatile CBS 122367</name>
    <dbReference type="NCBI Taxonomy" id="1168545"/>
    <lineage>
        <taxon>Eukaryota</taxon>
        <taxon>Fungi</taxon>
        <taxon>Dikarya</taxon>
        <taxon>Ascomycota</taxon>
        <taxon>Pezizomycotina</taxon>
        <taxon>Dothideomycetes</taxon>
        <taxon>Pleosporomycetidae</taxon>
        <taxon>Pleosporales</taxon>
        <taxon>Massarineae</taxon>
        <taxon>Lentitheciaceae</taxon>
        <taxon>Lentithecium</taxon>
    </lineage>
</organism>
<reference evidence="3" key="1">
    <citation type="journal article" date="2020" name="Stud. Mycol.">
        <title>101 Dothideomycetes genomes: a test case for predicting lifestyles and emergence of pathogens.</title>
        <authorList>
            <person name="Haridas S."/>
            <person name="Albert R."/>
            <person name="Binder M."/>
            <person name="Bloem J."/>
            <person name="Labutti K."/>
            <person name="Salamov A."/>
            <person name="Andreopoulos B."/>
            <person name="Baker S."/>
            <person name="Barry K."/>
            <person name="Bills G."/>
            <person name="Bluhm B."/>
            <person name="Cannon C."/>
            <person name="Castanera R."/>
            <person name="Culley D."/>
            <person name="Daum C."/>
            <person name="Ezra D."/>
            <person name="Gonzalez J."/>
            <person name="Henrissat B."/>
            <person name="Kuo A."/>
            <person name="Liang C."/>
            <person name="Lipzen A."/>
            <person name="Lutzoni F."/>
            <person name="Magnuson J."/>
            <person name="Mondo S."/>
            <person name="Nolan M."/>
            <person name="Ohm R."/>
            <person name="Pangilinan J."/>
            <person name="Park H.-J."/>
            <person name="Ramirez L."/>
            <person name="Alfaro M."/>
            <person name="Sun H."/>
            <person name="Tritt A."/>
            <person name="Yoshinaga Y."/>
            <person name="Zwiers L.-H."/>
            <person name="Turgeon B."/>
            <person name="Goodwin S."/>
            <person name="Spatafora J."/>
            <person name="Crous P."/>
            <person name="Grigoriev I."/>
        </authorList>
    </citation>
    <scope>NUCLEOTIDE SEQUENCE</scope>
    <source>
        <strain evidence="3">CBS 122367</strain>
    </source>
</reference>
<evidence type="ECO:0000313" key="3">
    <source>
        <dbReference type="EMBL" id="KAF2681384.1"/>
    </source>
</evidence>
<keyword evidence="4" id="KW-1185">Reference proteome</keyword>
<protein>
    <submittedName>
        <fullName evidence="3">Uncharacterized protein</fullName>
    </submittedName>
</protein>
<feature type="region of interest" description="Disordered" evidence="1">
    <location>
        <begin position="240"/>
        <end position="276"/>
    </location>
</feature>
<feature type="transmembrane region" description="Helical" evidence="2">
    <location>
        <begin position="155"/>
        <end position="175"/>
    </location>
</feature>
<proteinExistence type="predicted"/>
<dbReference type="OrthoDB" id="3791929at2759"/>
<accession>A0A6G1IT09</accession>
<feature type="transmembrane region" description="Helical" evidence="2">
    <location>
        <begin position="211"/>
        <end position="234"/>
    </location>
</feature>
<dbReference type="Proteomes" id="UP000799291">
    <property type="component" value="Unassembled WGS sequence"/>
</dbReference>